<dbReference type="GO" id="GO:0006412">
    <property type="term" value="P:translation"/>
    <property type="evidence" value="ECO:0007669"/>
    <property type="project" value="UniProtKB-UniRule"/>
</dbReference>
<evidence type="ECO:0000259" key="11">
    <source>
        <dbReference type="SMART" id="SM00739"/>
    </source>
</evidence>
<dbReference type="InterPro" id="IPR041988">
    <property type="entry name" value="Ribosomal_uL24_KOW"/>
</dbReference>
<dbReference type="GO" id="GO:0019843">
    <property type="term" value="F:rRNA binding"/>
    <property type="evidence" value="ECO:0007669"/>
    <property type="project" value="UniProtKB-UniRule"/>
</dbReference>
<gene>
    <name evidence="9" type="primary">rplX</name>
    <name evidence="12" type="ORF">DMP06_02730</name>
</gene>
<dbReference type="FunFam" id="2.30.30.30:FF:000004">
    <property type="entry name" value="50S ribosomal protein L24"/>
    <property type="match status" value="1"/>
</dbReference>
<dbReference type="InterPro" id="IPR008991">
    <property type="entry name" value="Translation_prot_SH3-like_sf"/>
</dbReference>
<dbReference type="GO" id="GO:0003735">
    <property type="term" value="F:structural constituent of ribosome"/>
    <property type="evidence" value="ECO:0007669"/>
    <property type="project" value="InterPro"/>
</dbReference>
<dbReference type="InterPro" id="IPR005825">
    <property type="entry name" value="Ribosomal_uL24_CS"/>
</dbReference>
<dbReference type="Proteomes" id="UP000269591">
    <property type="component" value="Unassembled WGS sequence"/>
</dbReference>
<dbReference type="AlphaFoldDB" id="A0A3N0B4G6"/>
<dbReference type="SMART" id="SM00739">
    <property type="entry name" value="KOW"/>
    <property type="match status" value="1"/>
</dbReference>
<dbReference type="InterPro" id="IPR005824">
    <property type="entry name" value="KOW"/>
</dbReference>
<dbReference type="PANTHER" id="PTHR12903">
    <property type="entry name" value="MITOCHONDRIAL RIBOSOMAL PROTEIN L24"/>
    <property type="match status" value="1"/>
</dbReference>
<dbReference type="InterPro" id="IPR014722">
    <property type="entry name" value="Rib_uL2_dom2"/>
</dbReference>
<evidence type="ECO:0000256" key="3">
    <source>
        <dbReference type="ARBA" id="ARBA00022730"/>
    </source>
</evidence>
<dbReference type="InterPro" id="IPR003256">
    <property type="entry name" value="Ribosomal_uL24"/>
</dbReference>
<evidence type="ECO:0000313" key="13">
    <source>
        <dbReference type="Proteomes" id="UP000269591"/>
    </source>
</evidence>
<dbReference type="PROSITE" id="PS01108">
    <property type="entry name" value="RIBOSOMAL_L24"/>
    <property type="match status" value="1"/>
</dbReference>
<dbReference type="InterPro" id="IPR057264">
    <property type="entry name" value="Ribosomal_uL24_C"/>
</dbReference>
<name>A0A3N0B4G6_9ACTN</name>
<evidence type="ECO:0000256" key="5">
    <source>
        <dbReference type="ARBA" id="ARBA00022980"/>
    </source>
</evidence>
<dbReference type="SUPFAM" id="SSF50104">
    <property type="entry name" value="Translation proteins SH3-like domain"/>
    <property type="match status" value="1"/>
</dbReference>
<evidence type="ECO:0000256" key="6">
    <source>
        <dbReference type="ARBA" id="ARBA00023274"/>
    </source>
</evidence>
<proteinExistence type="inferred from homology"/>
<protein>
    <recommendedName>
        <fullName evidence="7 9">Large ribosomal subunit protein uL24</fullName>
    </recommendedName>
</protein>
<comment type="function">
    <text evidence="8 9">One of the proteins that surrounds the polypeptide exit tunnel on the outside of the subunit.</text>
</comment>
<dbReference type="Gene3D" id="2.30.30.30">
    <property type="match status" value="1"/>
</dbReference>
<dbReference type="CDD" id="cd06089">
    <property type="entry name" value="KOW_RPL26"/>
    <property type="match status" value="1"/>
</dbReference>
<dbReference type="GO" id="GO:0005840">
    <property type="term" value="C:ribosome"/>
    <property type="evidence" value="ECO:0007669"/>
    <property type="project" value="UniProtKB-KW"/>
</dbReference>
<dbReference type="Pfam" id="PF17136">
    <property type="entry name" value="ribosomal_L24"/>
    <property type="match status" value="1"/>
</dbReference>
<evidence type="ECO:0000256" key="2">
    <source>
        <dbReference type="ARBA" id="ARBA00010618"/>
    </source>
</evidence>
<comment type="similarity">
    <text evidence="2 9 10">Belongs to the universal ribosomal protein uL24 family.</text>
</comment>
<dbReference type="GO" id="GO:1990904">
    <property type="term" value="C:ribonucleoprotein complex"/>
    <property type="evidence" value="ECO:0007669"/>
    <property type="project" value="UniProtKB-KW"/>
</dbReference>
<evidence type="ECO:0000256" key="7">
    <source>
        <dbReference type="ARBA" id="ARBA00035206"/>
    </source>
</evidence>
<keyword evidence="6 9" id="KW-0687">Ribonucleoprotein</keyword>
<evidence type="ECO:0000256" key="9">
    <source>
        <dbReference type="HAMAP-Rule" id="MF_01326"/>
    </source>
</evidence>
<organism evidence="12 13">
    <name type="scientific">Slackia equolifaciens</name>
    <dbReference type="NCBI Taxonomy" id="498718"/>
    <lineage>
        <taxon>Bacteria</taxon>
        <taxon>Bacillati</taxon>
        <taxon>Actinomycetota</taxon>
        <taxon>Coriobacteriia</taxon>
        <taxon>Eggerthellales</taxon>
        <taxon>Eggerthellaceae</taxon>
        <taxon>Slackia</taxon>
    </lineage>
</organism>
<evidence type="ECO:0000256" key="1">
    <source>
        <dbReference type="ARBA" id="ARBA00004072"/>
    </source>
</evidence>
<sequence length="109" mass="11878">MKMNVKKGDKVEVIAGKDKGKQGVILRSLPQKQRVVVEGCGIVKKAMRPTQQNPQGGIMSVEAPIHVSNVMLVCPKCGKPTRVSNKRVDGTKIRVCKKCGADIDEPKKK</sequence>
<keyword evidence="4 9" id="KW-0694">RNA-binding</keyword>
<keyword evidence="5 9" id="KW-0689">Ribosomal protein</keyword>
<dbReference type="EMBL" id="QIBX01000002">
    <property type="protein sequence ID" value="RNL41506.1"/>
    <property type="molecule type" value="Genomic_DNA"/>
</dbReference>
<comment type="caution">
    <text evidence="12">The sequence shown here is derived from an EMBL/GenBank/DDBJ whole genome shotgun (WGS) entry which is preliminary data.</text>
</comment>
<keyword evidence="3 9" id="KW-0699">rRNA-binding</keyword>
<feature type="domain" description="KOW" evidence="11">
    <location>
        <begin position="4"/>
        <end position="31"/>
    </location>
</feature>
<evidence type="ECO:0000256" key="10">
    <source>
        <dbReference type="RuleBase" id="RU003477"/>
    </source>
</evidence>
<accession>A0A3N0B4G6</accession>
<dbReference type="Pfam" id="PF00467">
    <property type="entry name" value="KOW"/>
    <property type="match status" value="1"/>
</dbReference>
<comment type="subunit">
    <text evidence="9">Part of the 50S ribosomal subunit.</text>
</comment>
<dbReference type="NCBIfam" id="TIGR01079">
    <property type="entry name" value="rplX_bact"/>
    <property type="match status" value="1"/>
</dbReference>
<evidence type="ECO:0000256" key="4">
    <source>
        <dbReference type="ARBA" id="ARBA00022884"/>
    </source>
</evidence>
<evidence type="ECO:0000313" key="12">
    <source>
        <dbReference type="EMBL" id="RNL41506.1"/>
    </source>
</evidence>
<reference evidence="13" key="1">
    <citation type="submission" date="2018-05" db="EMBL/GenBank/DDBJ databases">
        <title>Genome Sequencing of selected type strains of the family Eggerthellaceae.</title>
        <authorList>
            <person name="Danylec N."/>
            <person name="Stoll D.A."/>
            <person name="Doetsch A."/>
            <person name="Huch M."/>
        </authorList>
    </citation>
    <scope>NUCLEOTIDE SEQUENCE [LARGE SCALE GENOMIC DNA]</scope>
    <source>
        <strain evidence="13">DSM 24851</strain>
    </source>
</reference>
<dbReference type="HAMAP" id="MF_01326_B">
    <property type="entry name" value="Ribosomal_uL24_B"/>
    <property type="match status" value="1"/>
</dbReference>
<keyword evidence="13" id="KW-1185">Reference proteome</keyword>
<evidence type="ECO:0000256" key="8">
    <source>
        <dbReference type="ARBA" id="ARBA00058688"/>
    </source>
</evidence>
<comment type="function">
    <text evidence="1 9">One of two assembly initiator proteins, it binds directly to the 5'-end of the 23S rRNA, where it nucleates assembly of the 50S subunit.</text>
</comment>